<protein>
    <recommendedName>
        <fullName evidence="1">Reverse transcriptase domain-containing protein</fullName>
    </recommendedName>
</protein>
<dbReference type="PROSITE" id="PS50878">
    <property type="entry name" value="RT_POL"/>
    <property type="match status" value="1"/>
</dbReference>
<accession>A0A1G2MQG5</accession>
<name>A0A1G2MQG5_9BACT</name>
<feature type="domain" description="Reverse transcriptase" evidence="1">
    <location>
        <begin position="1"/>
        <end position="102"/>
    </location>
</feature>
<dbReference type="AlphaFoldDB" id="A0A1G2MQG5"/>
<dbReference type="InterPro" id="IPR051083">
    <property type="entry name" value="GrpII_Intron_Splice-Mob/Def"/>
</dbReference>
<organism evidence="2 3">
    <name type="scientific">Candidatus Taylorbacteria bacterium RIFCSPHIGHO2_02_FULL_46_13</name>
    <dbReference type="NCBI Taxonomy" id="1802312"/>
    <lineage>
        <taxon>Bacteria</taxon>
        <taxon>Candidatus Tayloriibacteriota</taxon>
    </lineage>
</organism>
<gene>
    <name evidence="2" type="ORF">A3C06_03935</name>
</gene>
<dbReference type="Proteomes" id="UP000177565">
    <property type="component" value="Unassembled WGS sequence"/>
</dbReference>
<dbReference type="Pfam" id="PF00078">
    <property type="entry name" value="RVT_1"/>
    <property type="match status" value="1"/>
</dbReference>
<comment type="caution">
    <text evidence="2">The sequence shown here is derived from an EMBL/GenBank/DDBJ whole genome shotgun (WGS) entry which is preliminary data.</text>
</comment>
<evidence type="ECO:0000259" key="1">
    <source>
        <dbReference type="PROSITE" id="PS50878"/>
    </source>
</evidence>
<dbReference type="STRING" id="1802312.A3C06_03935"/>
<dbReference type="SUPFAM" id="SSF56672">
    <property type="entry name" value="DNA/RNA polymerases"/>
    <property type="match status" value="1"/>
</dbReference>
<dbReference type="InterPro" id="IPR043502">
    <property type="entry name" value="DNA/RNA_pol_sf"/>
</dbReference>
<proteinExistence type="predicted"/>
<sequence>MRERVNGASRRQGIPIGNLTSQLFANVYMNEFDQFIKHVLKVKLYARYTDDFIIISQNPVYLVGLLKPIQDFLKNTLHLNLHPGKVTIRKYSHGIDFLGYVILPHHRLIRKRTWKRILRKFQAKVRDCKQGGISKESLNQSLQSYLGILSHANAHELEEFLKNKQLF</sequence>
<dbReference type="EMBL" id="MHRQ01000026">
    <property type="protein sequence ID" value="OHA26137.1"/>
    <property type="molecule type" value="Genomic_DNA"/>
</dbReference>
<dbReference type="PANTHER" id="PTHR34047">
    <property type="entry name" value="NUCLEAR INTRON MATURASE 1, MITOCHONDRIAL-RELATED"/>
    <property type="match status" value="1"/>
</dbReference>
<evidence type="ECO:0000313" key="2">
    <source>
        <dbReference type="EMBL" id="OHA26137.1"/>
    </source>
</evidence>
<evidence type="ECO:0000313" key="3">
    <source>
        <dbReference type="Proteomes" id="UP000177565"/>
    </source>
</evidence>
<dbReference type="CDD" id="cd01646">
    <property type="entry name" value="RT_Bac_retron_I"/>
    <property type="match status" value="1"/>
</dbReference>
<dbReference type="PANTHER" id="PTHR34047:SF8">
    <property type="entry name" value="PROTEIN YKFC"/>
    <property type="match status" value="1"/>
</dbReference>
<reference evidence="2 3" key="1">
    <citation type="journal article" date="2016" name="Nat. Commun.">
        <title>Thousands of microbial genomes shed light on interconnected biogeochemical processes in an aquifer system.</title>
        <authorList>
            <person name="Anantharaman K."/>
            <person name="Brown C.T."/>
            <person name="Hug L.A."/>
            <person name="Sharon I."/>
            <person name="Castelle C.J."/>
            <person name="Probst A.J."/>
            <person name="Thomas B.C."/>
            <person name="Singh A."/>
            <person name="Wilkins M.J."/>
            <person name="Karaoz U."/>
            <person name="Brodie E.L."/>
            <person name="Williams K.H."/>
            <person name="Hubbard S.S."/>
            <person name="Banfield J.F."/>
        </authorList>
    </citation>
    <scope>NUCLEOTIDE SEQUENCE [LARGE SCALE GENOMIC DNA]</scope>
</reference>
<dbReference type="InterPro" id="IPR000477">
    <property type="entry name" value="RT_dom"/>
</dbReference>